<dbReference type="InterPro" id="IPR017853">
    <property type="entry name" value="GH"/>
</dbReference>
<keyword evidence="2" id="KW-0378">Hydrolase</keyword>
<dbReference type="Proteomes" id="UP001202328">
    <property type="component" value="Unassembled WGS sequence"/>
</dbReference>
<dbReference type="Pfam" id="PF16499">
    <property type="entry name" value="Melibiase_2"/>
    <property type="match status" value="1"/>
</dbReference>
<dbReference type="Gene3D" id="3.20.20.70">
    <property type="entry name" value="Aldolase class I"/>
    <property type="match status" value="1"/>
</dbReference>
<sequence>MAKDVSNLVNMYRITGDDWDKWENVAAHFNVTRDFSAAKMVGAQGLKGKSWPDLDMLPLGWLTDPGSNEGPHRISALILDEQRTQMTLWPMAKSPLMFGGDLRKLDKTTYDLITEPTLLEINSFSTINVQYPYITSSNEPDMVLTRKSRNVKEERTLDNHVMGLTSCKDDKTNGWVIESPDQGFDRVCWKKNTGSKYKPPFCLYKRKPVLTTNEEMVYGQQDKGRAHLLSTDKEDLCLEASPSRKLTSQEMHSSSFSPCKWNANQMWELSNNGPLVNSYSGLCATLKKVKGDTL</sequence>
<keyword evidence="5" id="KW-1185">Reference proteome</keyword>
<dbReference type="GO" id="GO:0005975">
    <property type="term" value="P:carbohydrate metabolic process"/>
    <property type="evidence" value="ECO:0007669"/>
    <property type="project" value="InterPro"/>
</dbReference>
<dbReference type="InterPro" id="IPR002241">
    <property type="entry name" value="Glyco_hydro_27"/>
</dbReference>
<accession>A0AAD4T0T9</accession>
<evidence type="ECO:0000313" key="5">
    <source>
        <dbReference type="Proteomes" id="UP001202328"/>
    </source>
</evidence>
<evidence type="ECO:0000313" key="4">
    <source>
        <dbReference type="EMBL" id="KAI3929892.1"/>
    </source>
</evidence>
<proteinExistence type="inferred from homology"/>
<organism evidence="4 5">
    <name type="scientific">Papaver atlanticum</name>
    <dbReference type="NCBI Taxonomy" id="357466"/>
    <lineage>
        <taxon>Eukaryota</taxon>
        <taxon>Viridiplantae</taxon>
        <taxon>Streptophyta</taxon>
        <taxon>Embryophyta</taxon>
        <taxon>Tracheophyta</taxon>
        <taxon>Spermatophyta</taxon>
        <taxon>Magnoliopsida</taxon>
        <taxon>Ranunculales</taxon>
        <taxon>Papaveraceae</taxon>
        <taxon>Papaveroideae</taxon>
        <taxon>Papaver</taxon>
    </lineage>
</organism>
<evidence type="ECO:0000256" key="1">
    <source>
        <dbReference type="ARBA" id="ARBA00009743"/>
    </source>
</evidence>
<keyword evidence="3" id="KW-0326">Glycosidase</keyword>
<dbReference type="SUPFAM" id="SSF51445">
    <property type="entry name" value="(Trans)glycosidases"/>
    <property type="match status" value="1"/>
</dbReference>
<name>A0AAD4T0T9_9MAGN</name>
<evidence type="ECO:0000256" key="3">
    <source>
        <dbReference type="ARBA" id="ARBA00023295"/>
    </source>
</evidence>
<dbReference type="EMBL" id="JAJJMB010007553">
    <property type="protein sequence ID" value="KAI3929892.1"/>
    <property type="molecule type" value="Genomic_DNA"/>
</dbReference>
<comment type="similarity">
    <text evidence="1">Belongs to the glycosyl hydrolase 27 family.</text>
</comment>
<dbReference type="PANTHER" id="PTHR11452">
    <property type="entry name" value="ALPHA-GALACTOSIDASE/ALPHA-N-ACETYLGALACTOSAMINIDASE"/>
    <property type="match status" value="1"/>
</dbReference>
<dbReference type="Gene3D" id="2.80.10.50">
    <property type="match status" value="1"/>
</dbReference>
<dbReference type="PANTHER" id="PTHR11452:SF42">
    <property type="entry name" value="ALPHA-GALACTOSIDASE"/>
    <property type="match status" value="1"/>
</dbReference>
<reference evidence="4" key="1">
    <citation type="submission" date="2022-04" db="EMBL/GenBank/DDBJ databases">
        <title>A functionally conserved STORR gene fusion in Papaver species that diverged 16.8 million years ago.</title>
        <authorList>
            <person name="Catania T."/>
        </authorList>
    </citation>
    <scope>NUCLEOTIDE SEQUENCE</scope>
    <source>
        <strain evidence="4">S-188037</strain>
    </source>
</reference>
<protein>
    <submittedName>
        <fullName evidence="4">Uncharacterized protein</fullName>
    </submittedName>
</protein>
<dbReference type="AlphaFoldDB" id="A0AAD4T0T9"/>
<gene>
    <name evidence="4" type="ORF">MKW98_004046</name>
</gene>
<dbReference type="InterPro" id="IPR035992">
    <property type="entry name" value="Ricin_B-like_lectins"/>
</dbReference>
<comment type="caution">
    <text evidence="4">The sequence shown here is derived from an EMBL/GenBank/DDBJ whole genome shotgun (WGS) entry which is preliminary data.</text>
</comment>
<dbReference type="SUPFAM" id="SSF50370">
    <property type="entry name" value="Ricin B-like lectins"/>
    <property type="match status" value="1"/>
</dbReference>
<evidence type="ECO:0000256" key="2">
    <source>
        <dbReference type="ARBA" id="ARBA00022801"/>
    </source>
</evidence>
<dbReference type="InterPro" id="IPR013785">
    <property type="entry name" value="Aldolase_TIM"/>
</dbReference>
<dbReference type="GO" id="GO:0004553">
    <property type="term" value="F:hydrolase activity, hydrolyzing O-glycosyl compounds"/>
    <property type="evidence" value="ECO:0007669"/>
    <property type="project" value="InterPro"/>
</dbReference>